<dbReference type="InterPro" id="IPR030616">
    <property type="entry name" value="Aur-like"/>
</dbReference>
<keyword evidence="15" id="KW-1185">Reference proteome</keyword>
<feature type="region of interest" description="Disordered" evidence="13">
    <location>
        <begin position="363"/>
        <end position="556"/>
    </location>
</feature>
<gene>
    <name evidence="16" type="primary">LOC116942452</name>
</gene>
<dbReference type="FunFam" id="3.30.200.20:FF:000042">
    <property type="entry name" value="Aurora kinase A"/>
    <property type="match status" value="1"/>
</dbReference>
<dbReference type="Proteomes" id="UP001318040">
    <property type="component" value="Chromosome 14"/>
</dbReference>
<evidence type="ECO:0000259" key="14">
    <source>
        <dbReference type="PROSITE" id="PS50011"/>
    </source>
</evidence>
<feature type="domain" description="Protein kinase" evidence="14">
    <location>
        <begin position="68"/>
        <end position="319"/>
    </location>
</feature>
<evidence type="ECO:0000256" key="9">
    <source>
        <dbReference type="PIRSR" id="PIRSR630616-1"/>
    </source>
</evidence>
<dbReference type="RefSeq" id="XP_032810284.1">
    <property type="nucleotide sequence ID" value="XM_032954393.1"/>
</dbReference>
<dbReference type="SMART" id="SM00220">
    <property type="entry name" value="S_TKc"/>
    <property type="match status" value="1"/>
</dbReference>
<reference evidence="16" key="1">
    <citation type="submission" date="2025-08" db="UniProtKB">
        <authorList>
            <consortium name="RefSeq"/>
        </authorList>
    </citation>
    <scope>IDENTIFICATION</scope>
    <source>
        <tissue evidence="16">Sperm</tissue>
    </source>
</reference>
<feature type="binding site" evidence="10">
    <location>
        <position position="97"/>
    </location>
    <ligand>
        <name>ATP</name>
        <dbReference type="ChEBI" id="CHEBI:30616"/>
    </ligand>
</feature>
<dbReference type="GeneID" id="116942452"/>
<dbReference type="GO" id="GO:0005524">
    <property type="term" value="F:ATP binding"/>
    <property type="evidence" value="ECO:0007669"/>
    <property type="project" value="UniProtKB-UniRule"/>
</dbReference>
<feature type="region of interest" description="Disordered" evidence="13">
    <location>
        <begin position="586"/>
        <end position="620"/>
    </location>
</feature>
<evidence type="ECO:0000313" key="15">
    <source>
        <dbReference type="Proteomes" id="UP001318040"/>
    </source>
</evidence>
<feature type="compositionally biased region" description="Basic and acidic residues" evidence="13">
    <location>
        <begin position="396"/>
        <end position="410"/>
    </location>
</feature>
<keyword evidence="2" id="KW-0723">Serine/threonine-protein kinase</keyword>
<dbReference type="EC" id="2.7.11.1" evidence="1"/>
<comment type="catalytic activity">
    <reaction evidence="8">
        <text>L-seryl-[protein] + ATP = O-phospho-L-seryl-[protein] + ADP + H(+)</text>
        <dbReference type="Rhea" id="RHEA:17989"/>
        <dbReference type="Rhea" id="RHEA-COMP:9863"/>
        <dbReference type="Rhea" id="RHEA-COMP:11604"/>
        <dbReference type="ChEBI" id="CHEBI:15378"/>
        <dbReference type="ChEBI" id="CHEBI:29999"/>
        <dbReference type="ChEBI" id="CHEBI:30616"/>
        <dbReference type="ChEBI" id="CHEBI:83421"/>
        <dbReference type="ChEBI" id="CHEBI:456216"/>
        <dbReference type="EC" id="2.7.11.1"/>
    </reaction>
</comment>
<keyword evidence="5" id="KW-0418">Kinase</keyword>
<dbReference type="FunFam" id="1.10.510.10:FF:000571">
    <property type="entry name" value="Maternal embryonic leucine zipper kinase"/>
    <property type="match status" value="1"/>
</dbReference>
<feature type="compositionally biased region" description="Polar residues" evidence="13">
    <location>
        <begin position="451"/>
        <end position="465"/>
    </location>
</feature>
<feature type="binding site" evidence="10">
    <location>
        <position position="209"/>
    </location>
    <ligand>
        <name>ATP</name>
        <dbReference type="ChEBI" id="CHEBI:30616"/>
    </ligand>
</feature>
<keyword evidence="3" id="KW-0808">Transferase</keyword>
<organism evidence="15 16">
    <name type="scientific">Petromyzon marinus</name>
    <name type="common">Sea lamprey</name>
    <dbReference type="NCBI Taxonomy" id="7757"/>
    <lineage>
        <taxon>Eukaryota</taxon>
        <taxon>Metazoa</taxon>
        <taxon>Chordata</taxon>
        <taxon>Craniata</taxon>
        <taxon>Vertebrata</taxon>
        <taxon>Cyclostomata</taxon>
        <taxon>Hyperoartia</taxon>
        <taxon>Petromyzontiformes</taxon>
        <taxon>Petromyzontidae</taxon>
        <taxon>Petromyzon</taxon>
    </lineage>
</organism>
<dbReference type="KEGG" id="pmrn:116942452"/>
<feature type="binding site" evidence="12">
    <location>
        <position position="101"/>
    </location>
    <ligand>
        <name>ATP</name>
        <dbReference type="ChEBI" id="CHEBI:30616"/>
    </ligand>
</feature>
<sequence>MLQNGKSTMNRLVRVLSSRHSLDKSAAAGPLHAVGVPCERPAAGVSGDETRRQAVKRHQHKHNLRHRYDFLHTLGKGTYGTVKKAVDRATGIKVAIKSIRKDKIKNEQEFNQIRREIEIMSSLRHPHIINISEVFENKTKIVIVMEYAESGELFEHLRRRKALSEEEARRLFRQIVSAVHHCHANGIVHRDLKLENILLDEKFNIKIADFGLSNVYHKDSVLDTFCGSPLYASPEIVHGKPYCGPEVDAWALGVLLFSLVYGSMPFNADDFCTLIKQISTAAFQEPSVKSGASELIRWLLTADPSHRATVEDVASHPWVNVGYDSSVCDCPQTCCRRQSAEASAAAGLSEGRCNHVSKLLPAHQNGLQKSRKENDMTNPHQRTPSVKKPKGILKNRTGESGHPRDAKEASVGHSPPSGTPSDGRAEKTSADRREGAKEQAAKMPRKGILKNPQQRESGYYSSPEHSLSLEMLDMESGPDPFDDASSPAPDERHVDERLLAEPRGKRSSSDRSLDTSGGGAAASSRRATVSMEDILSEASCGGRRDEDGGRAEPLSRSTITLSNDSILSNESFDLLDLPRRDLARWNQRRKRQQQRQNQQRVRVARSVEDLVAPESRPRQPRSLGALLLDADRDPQRRCRSVIESYDGELDCDDEGRRENPTLGNSRCYRVRGTASGGSARSLLTEMADVTEQYRSAASHRQRVLC</sequence>
<proteinExistence type="predicted"/>
<keyword evidence="6 10" id="KW-0067">ATP-binding</keyword>
<evidence type="ECO:0000256" key="11">
    <source>
        <dbReference type="PIRSR" id="PIRSR630616-3"/>
    </source>
</evidence>
<evidence type="ECO:0000256" key="7">
    <source>
        <dbReference type="ARBA" id="ARBA00047899"/>
    </source>
</evidence>
<keyword evidence="4 10" id="KW-0547">Nucleotide-binding</keyword>
<dbReference type="InterPro" id="IPR000719">
    <property type="entry name" value="Prot_kinase_dom"/>
</dbReference>
<comment type="catalytic activity">
    <reaction evidence="7">
        <text>L-threonyl-[protein] + ATP = O-phospho-L-threonyl-[protein] + ADP + H(+)</text>
        <dbReference type="Rhea" id="RHEA:46608"/>
        <dbReference type="Rhea" id="RHEA-COMP:11060"/>
        <dbReference type="Rhea" id="RHEA-COMP:11605"/>
        <dbReference type="ChEBI" id="CHEBI:15378"/>
        <dbReference type="ChEBI" id="CHEBI:30013"/>
        <dbReference type="ChEBI" id="CHEBI:30616"/>
        <dbReference type="ChEBI" id="CHEBI:61977"/>
        <dbReference type="ChEBI" id="CHEBI:456216"/>
        <dbReference type="EC" id="2.7.11.1"/>
    </reaction>
</comment>
<dbReference type="CTD" id="9891"/>
<evidence type="ECO:0000256" key="5">
    <source>
        <dbReference type="ARBA" id="ARBA00022777"/>
    </source>
</evidence>
<feature type="binding site" evidence="10">
    <location>
        <begin position="146"/>
        <end position="148"/>
    </location>
    <ligand>
        <name>ATP</name>
        <dbReference type="ChEBI" id="CHEBI:30616"/>
    </ligand>
</feature>
<feature type="cross-link" description="Glycyl lysine isopeptide (Lys-Gly) (interchain with G-Cter in SUMO2)" evidence="11">
    <location>
        <position position="193"/>
    </location>
</feature>
<evidence type="ECO:0000256" key="8">
    <source>
        <dbReference type="ARBA" id="ARBA00048679"/>
    </source>
</evidence>
<feature type="compositionally biased region" description="Basic and acidic residues" evidence="13">
    <location>
        <begin position="489"/>
        <end position="513"/>
    </location>
</feature>
<evidence type="ECO:0000256" key="10">
    <source>
        <dbReference type="PIRSR" id="PIRSR630616-2"/>
    </source>
</evidence>
<feature type="binding site" evidence="10">
    <location>
        <begin position="195"/>
        <end position="196"/>
    </location>
    <ligand>
        <name>ATP</name>
        <dbReference type="ChEBI" id="CHEBI:30616"/>
    </ligand>
</feature>
<dbReference type="Gene3D" id="1.10.510.10">
    <property type="entry name" value="Transferase(Phosphotransferase) domain 1"/>
    <property type="match status" value="1"/>
</dbReference>
<evidence type="ECO:0000256" key="2">
    <source>
        <dbReference type="ARBA" id="ARBA00022527"/>
    </source>
</evidence>
<dbReference type="SUPFAM" id="SSF56112">
    <property type="entry name" value="Protein kinase-like (PK-like)"/>
    <property type="match status" value="1"/>
</dbReference>
<evidence type="ECO:0000256" key="13">
    <source>
        <dbReference type="SAM" id="MobiDB-lite"/>
    </source>
</evidence>
<dbReference type="InterPro" id="IPR011009">
    <property type="entry name" value="Kinase-like_dom_sf"/>
</dbReference>
<accession>A0AAJ7T3R1</accession>
<dbReference type="AlphaFoldDB" id="A0AAJ7T3R1"/>
<evidence type="ECO:0000256" key="4">
    <source>
        <dbReference type="ARBA" id="ARBA00022741"/>
    </source>
</evidence>
<evidence type="ECO:0000256" key="1">
    <source>
        <dbReference type="ARBA" id="ARBA00012513"/>
    </source>
</evidence>
<dbReference type="PROSITE" id="PS00107">
    <property type="entry name" value="PROTEIN_KINASE_ATP"/>
    <property type="match status" value="1"/>
</dbReference>
<dbReference type="PROSITE" id="PS00108">
    <property type="entry name" value="PROTEIN_KINASE_ST"/>
    <property type="match status" value="1"/>
</dbReference>
<evidence type="ECO:0000256" key="12">
    <source>
        <dbReference type="PROSITE-ProRule" id="PRU10141"/>
    </source>
</evidence>
<feature type="active site" description="Proton acceptor" evidence="9">
    <location>
        <position position="191"/>
    </location>
</feature>
<dbReference type="GO" id="GO:0004674">
    <property type="term" value="F:protein serine/threonine kinase activity"/>
    <property type="evidence" value="ECO:0007669"/>
    <property type="project" value="UniProtKB-KW"/>
</dbReference>
<dbReference type="PANTHER" id="PTHR24350">
    <property type="entry name" value="SERINE/THREONINE-PROTEIN KINASE IAL-RELATED"/>
    <property type="match status" value="1"/>
</dbReference>
<dbReference type="InterPro" id="IPR017441">
    <property type="entry name" value="Protein_kinase_ATP_BS"/>
</dbReference>
<dbReference type="PROSITE" id="PS50011">
    <property type="entry name" value="PROTEIN_KINASE_DOM"/>
    <property type="match status" value="1"/>
</dbReference>
<evidence type="ECO:0000256" key="3">
    <source>
        <dbReference type="ARBA" id="ARBA00022679"/>
    </source>
</evidence>
<evidence type="ECO:0000256" key="6">
    <source>
        <dbReference type="ARBA" id="ARBA00022840"/>
    </source>
</evidence>
<feature type="compositionally biased region" description="Basic and acidic residues" evidence="13">
    <location>
        <begin position="423"/>
        <end position="440"/>
    </location>
</feature>
<name>A0AAJ7T3R1_PETMA</name>
<protein>
    <recommendedName>
        <fullName evidence="1">non-specific serine/threonine protein kinase</fullName>
        <ecNumber evidence="1">2.7.11.1</ecNumber>
    </recommendedName>
</protein>
<evidence type="ECO:0000313" key="16">
    <source>
        <dbReference type="RefSeq" id="XP_032810284.1"/>
    </source>
</evidence>
<dbReference type="Pfam" id="PF00069">
    <property type="entry name" value="Pkinase"/>
    <property type="match status" value="1"/>
</dbReference>
<dbReference type="InterPro" id="IPR008271">
    <property type="entry name" value="Ser/Thr_kinase_AS"/>
</dbReference>